<evidence type="ECO:0000256" key="3">
    <source>
        <dbReference type="ARBA" id="ARBA00022801"/>
    </source>
</evidence>
<feature type="chain" id="PRO_5013009012" evidence="7">
    <location>
        <begin position="26"/>
        <end position="419"/>
    </location>
</feature>
<comment type="cofactor">
    <cofactor evidence="6">
        <name>Zn(2+)</name>
        <dbReference type="ChEBI" id="CHEBI:29105"/>
    </cofactor>
    <text evidence="6">Binds 1 zinc ion per subunit.</text>
</comment>
<organism evidence="10 11">
    <name type="scientific">Humidesulfovibrio mexicanus</name>
    <dbReference type="NCBI Taxonomy" id="147047"/>
    <lineage>
        <taxon>Bacteria</taxon>
        <taxon>Pseudomonadati</taxon>
        <taxon>Thermodesulfobacteriota</taxon>
        <taxon>Desulfovibrionia</taxon>
        <taxon>Desulfovibrionales</taxon>
        <taxon>Desulfovibrionaceae</taxon>
        <taxon>Humidesulfovibrio</taxon>
    </lineage>
</organism>
<dbReference type="InterPro" id="IPR001915">
    <property type="entry name" value="Peptidase_M48"/>
</dbReference>
<dbReference type="GO" id="GO:0016020">
    <property type="term" value="C:membrane"/>
    <property type="evidence" value="ECO:0007669"/>
    <property type="project" value="TreeGrafter"/>
</dbReference>
<keyword evidence="7" id="KW-0732">Signal</keyword>
<keyword evidence="5 6" id="KW-0482">Metalloprotease</keyword>
<sequence length="419" mass="44666">MFRARLVLALAVPCLLAAVAFGANAPREARAGAGSDALSEVCWTVVDEAPLRPSASAESGVLARLGRGEAVRVLQAEGNWILALRTDGSKGWVFQGHVAAEAPLPAPASLFEPLPASMILAEAADTARSARSQASTSQIACAELNVALEQHFTPDMLERFLRDGAIAEFAPEQSQPPKAPLWRRITAYGGETERQAGLNLAARILRSKAKAAFGLSLGRYVNLVALAVARHAPGILPGVRVVVLELSEPVSFSLPGGLVMLSTGTLAALDNEAQLALLLAHELAHAALGHLWAGAQGAAFFLRGGTLDRTRAGDPLSTELLDQLEETALVRGLNPKFEYEADLAAMDMAWRAGYDPREYPALLHRMHDAAKGKPRTTAPRDWPALHPQTGERLAHVASMLARIPETGLALARERFQANR</sequence>
<accession>A0A238XVV0</accession>
<feature type="domain" description="Peptidase M48" evidence="8">
    <location>
        <begin position="239"/>
        <end position="398"/>
    </location>
</feature>
<dbReference type="Gene3D" id="2.30.30.40">
    <property type="entry name" value="SH3 Domains"/>
    <property type="match status" value="1"/>
</dbReference>
<evidence type="ECO:0000256" key="2">
    <source>
        <dbReference type="ARBA" id="ARBA00022723"/>
    </source>
</evidence>
<comment type="similarity">
    <text evidence="6">Belongs to the peptidase M48 family.</text>
</comment>
<evidence type="ECO:0000259" key="8">
    <source>
        <dbReference type="Pfam" id="PF01435"/>
    </source>
</evidence>
<dbReference type="RefSeq" id="WP_089271304.1">
    <property type="nucleotide sequence ID" value="NZ_FZOC01000001.1"/>
</dbReference>
<keyword evidence="2" id="KW-0479">Metal-binding</keyword>
<dbReference type="Pfam" id="PF08239">
    <property type="entry name" value="SH3_3"/>
    <property type="match status" value="1"/>
</dbReference>
<dbReference type="PANTHER" id="PTHR22726:SF1">
    <property type="entry name" value="METALLOENDOPEPTIDASE OMA1, MITOCHONDRIAL"/>
    <property type="match status" value="1"/>
</dbReference>
<proteinExistence type="inferred from homology"/>
<protein>
    <submittedName>
        <fullName evidence="10">SH3 domain-containing protein</fullName>
    </submittedName>
</protein>
<dbReference type="InterPro" id="IPR051156">
    <property type="entry name" value="Mito/Outer_Membr_Metalloprot"/>
</dbReference>
<feature type="domain" description="SH3b" evidence="9">
    <location>
        <begin position="49"/>
        <end position="98"/>
    </location>
</feature>
<keyword evidence="1 6" id="KW-0645">Protease</keyword>
<dbReference type="Pfam" id="PF01435">
    <property type="entry name" value="Peptidase_M48"/>
    <property type="match status" value="1"/>
</dbReference>
<keyword evidence="4 6" id="KW-0862">Zinc</keyword>
<dbReference type="InterPro" id="IPR003646">
    <property type="entry name" value="SH3-like_bac-type"/>
</dbReference>
<evidence type="ECO:0000256" key="7">
    <source>
        <dbReference type="SAM" id="SignalP"/>
    </source>
</evidence>
<dbReference type="EMBL" id="FZOC01000001">
    <property type="protein sequence ID" value="SNR62820.1"/>
    <property type="molecule type" value="Genomic_DNA"/>
</dbReference>
<evidence type="ECO:0000313" key="11">
    <source>
        <dbReference type="Proteomes" id="UP000198324"/>
    </source>
</evidence>
<evidence type="ECO:0000256" key="6">
    <source>
        <dbReference type="RuleBase" id="RU003983"/>
    </source>
</evidence>
<dbReference type="PANTHER" id="PTHR22726">
    <property type="entry name" value="METALLOENDOPEPTIDASE OMA1"/>
    <property type="match status" value="1"/>
</dbReference>
<dbReference type="AlphaFoldDB" id="A0A238XVV0"/>
<evidence type="ECO:0000313" key="10">
    <source>
        <dbReference type="EMBL" id="SNR62820.1"/>
    </source>
</evidence>
<evidence type="ECO:0000259" key="9">
    <source>
        <dbReference type="Pfam" id="PF08239"/>
    </source>
</evidence>
<reference evidence="10 11" key="1">
    <citation type="submission" date="2017-06" db="EMBL/GenBank/DDBJ databases">
        <authorList>
            <person name="Kim H.J."/>
            <person name="Triplett B.A."/>
        </authorList>
    </citation>
    <scope>NUCLEOTIDE SEQUENCE [LARGE SCALE GENOMIC DNA]</scope>
    <source>
        <strain evidence="10 11">DSM 13116</strain>
    </source>
</reference>
<evidence type="ECO:0000256" key="5">
    <source>
        <dbReference type="ARBA" id="ARBA00023049"/>
    </source>
</evidence>
<dbReference type="Gene3D" id="3.30.2010.10">
    <property type="entry name" value="Metalloproteases ('zincins'), catalytic domain"/>
    <property type="match status" value="1"/>
</dbReference>
<name>A0A238XVV0_9BACT</name>
<dbReference type="Proteomes" id="UP000198324">
    <property type="component" value="Unassembled WGS sequence"/>
</dbReference>
<evidence type="ECO:0000256" key="1">
    <source>
        <dbReference type="ARBA" id="ARBA00022670"/>
    </source>
</evidence>
<feature type="signal peptide" evidence="7">
    <location>
        <begin position="1"/>
        <end position="25"/>
    </location>
</feature>
<dbReference type="GO" id="GO:0046872">
    <property type="term" value="F:metal ion binding"/>
    <property type="evidence" value="ECO:0007669"/>
    <property type="project" value="UniProtKB-KW"/>
</dbReference>
<dbReference type="GO" id="GO:0004222">
    <property type="term" value="F:metalloendopeptidase activity"/>
    <property type="evidence" value="ECO:0007669"/>
    <property type="project" value="InterPro"/>
</dbReference>
<gene>
    <name evidence="10" type="ORF">SAMN04488503_0464</name>
</gene>
<evidence type="ECO:0000256" key="4">
    <source>
        <dbReference type="ARBA" id="ARBA00022833"/>
    </source>
</evidence>
<keyword evidence="11" id="KW-1185">Reference proteome</keyword>
<keyword evidence="3 6" id="KW-0378">Hydrolase</keyword>
<dbReference type="GO" id="GO:0051603">
    <property type="term" value="P:proteolysis involved in protein catabolic process"/>
    <property type="evidence" value="ECO:0007669"/>
    <property type="project" value="TreeGrafter"/>
</dbReference>